<dbReference type="AlphaFoldDB" id="A0A942DVX9"/>
<accession>A0A942DVX9</accession>
<proteinExistence type="predicted"/>
<evidence type="ECO:0000256" key="1">
    <source>
        <dbReference type="SAM" id="MobiDB-lite"/>
    </source>
</evidence>
<dbReference type="RefSeq" id="WP_188253679.1">
    <property type="nucleotide sequence ID" value="NZ_JABVCF010000002.1"/>
</dbReference>
<organism evidence="2 3">
    <name type="scientific">Pseudaminobacter soli</name>
    <name type="common">ex Zhang et al. 2022</name>
    <dbReference type="NCBI Taxonomy" id="2831468"/>
    <lineage>
        <taxon>Bacteria</taxon>
        <taxon>Pseudomonadati</taxon>
        <taxon>Pseudomonadota</taxon>
        <taxon>Alphaproteobacteria</taxon>
        <taxon>Hyphomicrobiales</taxon>
        <taxon>Phyllobacteriaceae</taxon>
        <taxon>Pseudaminobacter</taxon>
    </lineage>
</organism>
<name>A0A942DVX9_9HYPH</name>
<dbReference type="Proteomes" id="UP000680348">
    <property type="component" value="Unassembled WGS sequence"/>
</dbReference>
<reference evidence="2" key="1">
    <citation type="submission" date="2021-04" db="EMBL/GenBank/DDBJ databases">
        <title>Pseudaminobacter soli sp. nov., isolated from paddy soil contaminated by heavy metals.</title>
        <authorList>
            <person name="Zhang K."/>
        </authorList>
    </citation>
    <scope>NUCLEOTIDE SEQUENCE</scope>
    <source>
        <strain evidence="2">19-2017</strain>
    </source>
</reference>
<protein>
    <submittedName>
        <fullName evidence="2">BrnA antitoxin family protein</fullName>
    </submittedName>
</protein>
<dbReference type="InterPro" id="IPR025528">
    <property type="entry name" value="BrnA_antitoxin"/>
</dbReference>
<gene>
    <name evidence="2" type="ORF">KEU06_05765</name>
</gene>
<dbReference type="Pfam" id="PF14384">
    <property type="entry name" value="BrnA_antitoxin"/>
    <property type="match status" value="1"/>
</dbReference>
<evidence type="ECO:0000313" key="3">
    <source>
        <dbReference type="Proteomes" id="UP000680348"/>
    </source>
</evidence>
<feature type="region of interest" description="Disordered" evidence="1">
    <location>
        <begin position="1"/>
        <end position="29"/>
    </location>
</feature>
<dbReference type="EMBL" id="JAGWCR010000002">
    <property type="protein sequence ID" value="MBS3648134.1"/>
    <property type="molecule type" value="Genomic_DNA"/>
</dbReference>
<keyword evidence="3" id="KW-1185">Reference proteome</keyword>
<evidence type="ECO:0000313" key="2">
    <source>
        <dbReference type="EMBL" id="MBS3648134.1"/>
    </source>
</evidence>
<sequence>MASSTRRPGDPFAAAEAVFRPAPKPAAEARREPILAAARETVTLKLDRDVLDHFQAEGPGWQERINSALREMVKAAGMDDPGKRPEELNATNDD</sequence>
<comment type="caution">
    <text evidence="2">The sequence shown here is derived from an EMBL/GenBank/DDBJ whole genome shotgun (WGS) entry which is preliminary data.</text>
</comment>